<dbReference type="InterPro" id="IPR000361">
    <property type="entry name" value="ATAP_core_dom"/>
</dbReference>
<dbReference type="Gene3D" id="2.60.300.12">
    <property type="entry name" value="HesB-like domain"/>
    <property type="match status" value="1"/>
</dbReference>
<comment type="caution">
    <text evidence="2">The sequence shown here is derived from an EMBL/GenBank/DDBJ whole genome shotgun (WGS) entry which is preliminary data.</text>
</comment>
<dbReference type="PANTHER" id="PTHR43011:SF1">
    <property type="entry name" value="IRON-SULFUR CLUSTER ASSEMBLY 2 HOMOLOG, MITOCHONDRIAL"/>
    <property type="match status" value="1"/>
</dbReference>
<dbReference type="GO" id="GO:0005506">
    <property type="term" value="F:iron ion binding"/>
    <property type="evidence" value="ECO:0007669"/>
    <property type="project" value="TreeGrafter"/>
</dbReference>
<dbReference type="SUPFAM" id="SSF89360">
    <property type="entry name" value="HesB-like domain"/>
    <property type="match status" value="1"/>
</dbReference>
<sequence>MITVSETATRKLTEILAQQEQPAFGLRVHVFPGGCSGYSYGMSLAERAEEGDWVGEFNGVKVLVDPESAPLLEGATIDWMETVQAQGFTITNPNAVRSCGCGKSFETDEAAAHTGGGGCGCGGGGCGCGH</sequence>
<dbReference type="InterPro" id="IPR035903">
    <property type="entry name" value="HesB-like_dom_sf"/>
</dbReference>
<dbReference type="NCBIfam" id="TIGR00049">
    <property type="entry name" value="iron-sulfur cluster assembly accessory protein"/>
    <property type="match status" value="1"/>
</dbReference>
<dbReference type="GO" id="GO:0051537">
    <property type="term" value="F:2 iron, 2 sulfur cluster binding"/>
    <property type="evidence" value="ECO:0007669"/>
    <property type="project" value="TreeGrafter"/>
</dbReference>
<organism evidence="2">
    <name type="scientific">Eiseniibacteriota bacterium</name>
    <dbReference type="NCBI Taxonomy" id="2212470"/>
    <lineage>
        <taxon>Bacteria</taxon>
        <taxon>Candidatus Eiseniibacteriota</taxon>
    </lineage>
</organism>
<dbReference type="InterPro" id="IPR016092">
    <property type="entry name" value="ATAP"/>
</dbReference>
<evidence type="ECO:0000313" key="2">
    <source>
        <dbReference type="EMBL" id="HGZ44032.1"/>
    </source>
</evidence>
<evidence type="ECO:0000259" key="1">
    <source>
        <dbReference type="Pfam" id="PF01521"/>
    </source>
</evidence>
<dbReference type="Pfam" id="PF01521">
    <property type="entry name" value="Fe-S_biosyn"/>
    <property type="match status" value="1"/>
</dbReference>
<proteinExistence type="predicted"/>
<protein>
    <submittedName>
        <fullName evidence="2">Iron-sulfur cluster assembly accessory protein</fullName>
    </submittedName>
</protein>
<dbReference type="PANTHER" id="PTHR43011">
    <property type="entry name" value="IRON-SULFUR CLUSTER ASSEMBLY 2 HOMOLOG, MITOCHONDRIAL"/>
    <property type="match status" value="1"/>
</dbReference>
<accession>A0A832MKQ9</accession>
<gene>
    <name evidence="2" type="ORF">ENR23_11545</name>
</gene>
<dbReference type="AlphaFoldDB" id="A0A832MKQ9"/>
<dbReference type="EMBL" id="DSQF01000022">
    <property type="protein sequence ID" value="HGZ44032.1"/>
    <property type="molecule type" value="Genomic_DNA"/>
</dbReference>
<reference evidence="2" key="1">
    <citation type="journal article" date="2020" name="mSystems">
        <title>Genome- and Community-Level Interaction Insights into Carbon Utilization and Element Cycling Functions of Hydrothermarchaeota in Hydrothermal Sediment.</title>
        <authorList>
            <person name="Zhou Z."/>
            <person name="Liu Y."/>
            <person name="Xu W."/>
            <person name="Pan J."/>
            <person name="Luo Z.H."/>
            <person name="Li M."/>
        </authorList>
    </citation>
    <scope>NUCLEOTIDE SEQUENCE [LARGE SCALE GENOMIC DNA]</scope>
    <source>
        <strain evidence="2">SpSt-381</strain>
    </source>
</reference>
<name>A0A832MKQ9_UNCEI</name>
<dbReference type="GO" id="GO:0016226">
    <property type="term" value="P:iron-sulfur cluster assembly"/>
    <property type="evidence" value="ECO:0007669"/>
    <property type="project" value="InterPro"/>
</dbReference>
<dbReference type="InterPro" id="IPR017870">
    <property type="entry name" value="FeS_cluster_insertion_CS"/>
</dbReference>
<dbReference type="GO" id="GO:0051539">
    <property type="term" value="F:4 iron, 4 sulfur cluster binding"/>
    <property type="evidence" value="ECO:0007669"/>
    <property type="project" value="TreeGrafter"/>
</dbReference>
<dbReference type="PROSITE" id="PS01152">
    <property type="entry name" value="HESB"/>
    <property type="match status" value="1"/>
</dbReference>
<feature type="domain" description="Core" evidence="1">
    <location>
        <begin position="2"/>
        <end position="103"/>
    </location>
</feature>